<dbReference type="EC" id="4.2.1.33" evidence="3"/>
<organism evidence="5 8">
    <name type="scientific">Enterocloster aldenensis</name>
    <dbReference type="NCBI Taxonomy" id="358742"/>
    <lineage>
        <taxon>Bacteria</taxon>
        <taxon>Bacillati</taxon>
        <taxon>Bacillota</taxon>
        <taxon>Clostridia</taxon>
        <taxon>Lachnospirales</taxon>
        <taxon>Lachnospiraceae</taxon>
        <taxon>Enterocloster</taxon>
    </lineage>
</organism>
<comment type="caution">
    <text evidence="5">The sequence shown here is derived from an EMBL/GenBank/DDBJ whole genome shotgun (WGS) entry which is preliminary data.</text>
</comment>
<comment type="subunit">
    <text evidence="3">Heterodimer of LeuC and LeuD.</text>
</comment>
<dbReference type="AlphaFoldDB" id="A0AAW5BWS6"/>
<dbReference type="EMBL" id="JAAITT010000011">
    <property type="protein sequence ID" value="NSJ48994.1"/>
    <property type="molecule type" value="Genomic_DNA"/>
</dbReference>
<evidence type="ECO:0000313" key="5">
    <source>
        <dbReference type="EMBL" id="MCG4744323.1"/>
    </source>
</evidence>
<dbReference type="PANTHER" id="PTHR43345">
    <property type="entry name" value="3-ISOPROPYLMALATE DEHYDRATASE SMALL SUBUNIT 2-RELATED-RELATED"/>
    <property type="match status" value="1"/>
</dbReference>
<evidence type="ECO:0000313" key="8">
    <source>
        <dbReference type="Proteomes" id="UP001299608"/>
    </source>
</evidence>
<keyword evidence="2 3" id="KW-0456">Lyase</keyword>
<evidence type="ECO:0000259" key="4">
    <source>
        <dbReference type="Pfam" id="PF00694"/>
    </source>
</evidence>
<dbReference type="HAMAP" id="MF_01032">
    <property type="entry name" value="LeuD_type2"/>
    <property type="match status" value="1"/>
</dbReference>
<keyword evidence="7" id="KW-1185">Reference proteome</keyword>
<dbReference type="NCBIfam" id="TIGR02087">
    <property type="entry name" value="LEUD_arch"/>
    <property type="match status" value="1"/>
</dbReference>
<keyword evidence="3" id="KW-0028">Amino-acid biosynthesis</keyword>
<feature type="domain" description="Aconitase A/isopropylmalate dehydratase small subunit swivel" evidence="4">
    <location>
        <begin position="52"/>
        <end position="108"/>
    </location>
</feature>
<comment type="function">
    <text evidence="3">Catalyzes the isomerization between 2-isopropylmalate and 3-isopropylmalate, via the formation of 2-isopropylmaleate.</text>
</comment>
<sequence length="164" mass="17936">MESQIRGKVWKFGDDINTDIISPGEYMDASYEEIGKHAMERAYPGFSDAIEKGDIIVAGENFGPGSSRETAQIALLYAGVGGVIAKSFARIFFRNCINVGFPAVTFSETEKLNQGDEIIVDLQNGTIENLTTGQTYHGSRLPDHVLSIVEDGGLRNHLKRILGK</sequence>
<evidence type="ECO:0000313" key="7">
    <source>
        <dbReference type="Proteomes" id="UP000669239"/>
    </source>
</evidence>
<evidence type="ECO:0000313" key="6">
    <source>
        <dbReference type="EMBL" id="NSJ48994.1"/>
    </source>
</evidence>
<dbReference type="Gene3D" id="3.20.19.10">
    <property type="entry name" value="Aconitase, domain 4"/>
    <property type="match status" value="1"/>
</dbReference>
<comment type="catalytic activity">
    <reaction evidence="3">
        <text>(2R,3S)-3-isopropylmalate = (2S)-2-isopropylmalate</text>
        <dbReference type="Rhea" id="RHEA:32287"/>
        <dbReference type="ChEBI" id="CHEBI:1178"/>
        <dbReference type="ChEBI" id="CHEBI:35121"/>
        <dbReference type="EC" id="4.2.1.33"/>
    </reaction>
</comment>
<reference evidence="5" key="3">
    <citation type="submission" date="2022-01" db="EMBL/GenBank/DDBJ databases">
        <title>Collection of gut derived symbiotic bacterial strains cultured from healthy donors.</title>
        <authorList>
            <person name="Lin H."/>
            <person name="Kohout C."/>
            <person name="Waligurski E."/>
            <person name="Pamer E.G."/>
        </authorList>
    </citation>
    <scope>NUCLEOTIDE SEQUENCE</scope>
    <source>
        <strain evidence="5">DFI.6.55</strain>
    </source>
</reference>
<evidence type="ECO:0000256" key="1">
    <source>
        <dbReference type="ARBA" id="ARBA00009869"/>
    </source>
</evidence>
<keyword evidence="3" id="KW-0432">Leucine biosynthesis</keyword>
<proteinExistence type="inferred from homology"/>
<keyword evidence="3" id="KW-0100">Branched-chain amino acid biosynthesis</keyword>
<comment type="similarity">
    <text evidence="1 3">Belongs to the LeuD family. LeuD type 2 subfamily.</text>
</comment>
<comment type="pathway">
    <text evidence="3">Amino-acid biosynthesis; L-leucine biosynthesis; L-leucine from 3-methyl-2-oxobutanoate: step 2/4.</text>
</comment>
<reference evidence="6 7" key="1">
    <citation type="journal article" date="2020" name="Cell Host Microbe">
        <title>Functional and Genomic Variation between Human-Derived Isolates of Lachnospiraceae Reveals Inter- and Intra-Species Diversity.</title>
        <authorList>
            <person name="Sorbara M.T."/>
            <person name="Littmann E.R."/>
            <person name="Fontana E."/>
            <person name="Moody T.U."/>
            <person name="Kohout C.E."/>
            <person name="Gjonbalaj M."/>
            <person name="Eaton V."/>
            <person name="Seok R."/>
            <person name="Leiner I.M."/>
            <person name="Pamer E.G."/>
        </authorList>
    </citation>
    <scope>NUCLEOTIDE SEQUENCE [LARGE SCALE GENOMIC DNA]</scope>
    <source>
        <strain evidence="6 7">MSK.1.17</strain>
    </source>
</reference>
<evidence type="ECO:0000256" key="3">
    <source>
        <dbReference type="HAMAP-Rule" id="MF_01032"/>
    </source>
</evidence>
<dbReference type="EMBL" id="JAKNGE010000003">
    <property type="protein sequence ID" value="MCG4744323.1"/>
    <property type="molecule type" value="Genomic_DNA"/>
</dbReference>
<name>A0AAW5BWS6_9FIRM</name>
<dbReference type="Proteomes" id="UP001299608">
    <property type="component" value="Unassembled WGS sequence"/>
</dbReference>
<gene>
    <name evidence="3" type="primary">leuD</name>
    <name evidence="6" type="ORF">G5B36_09825</name>
    <name evidence="5" type="ORF">L0N08_02740</name>
</gene>
<dbReference type="InterPro" id="IPR033940">
    <property type="entry name" value="IPMI_Swivel"/>
</dbReference>
<dbReference type="RefSeq" id="WP_117560111.1">
    <property type="nucleotide sequence ID" value="NZ_JAAITT010000011.1"/>
</dbReference>
<dbReference type="InterPro" id="IPR011827">
    <property type="entry name" value="LeuD_type2/HacB/DmdB"/>
</dbReference>
<dbReference type="InterPro" id="IPR000573">
    <property type="entry name" value="AconitaseA/IPMdHydase_ssu_swvl"/>
</dbReference>
<evidence type="ECO:0000256" key="2">
    <source>
        <dbReference type="ARBA" id="ARBA00023239"/>
    </source>
</evidence>
<reference evidence="6" key="2">
    <citation type="submission" date="2020-02" db="EMBL/GenBank/DDBJ databases">
        <authorList>
            <person name="Littmann E."/>
            <person name="Sorbara M."/>
        </authorList>
    </citation>
    <scope>NUCLEOTIDE SEQUENCE</scope>
    <source>
        <strain evidence="6">MSK.1.17</strain>
    </source>
</reference>
<accession>A0AAW5BWS6</accession>
<dbReference type="GO" id="GO:0003861">
    <property type="term" value="F:3-isopropylmalate dehydratase activity"/>
    <property type="evidence" value="ECO:0007669"/>
    <property type="project" value="UniProtKB-UniRule"/>
</dbReference>
<dbReference type="Pfam" id="PF00694">
    <property type="entry name" value="Aconitase_C"/>
    <property type="match status" value="1"/>
</dbReference>
<dbReference type="PANTHER" id="PTHR43345:SF2">
    <property type="entry name" value="3-ISOPROPYLMALATE DEHYDRATASE SMALL SUBUNIT 1"/>
    <property type="match status" value="1"/>
</dbReference>
<dbReference type="InterPro" id="IPR050075">
    <property type="entry name" value="LeuD"/>
</dbReference>
<dbReference type="Proteomes" id="UP000669239">
    <property type="component" value="Unassembled WGS sequence"/>
</dbReference>
<dbReference type="GO" id="GO:0009098">
    <property type="term" value="P:L-leucine biosynthetic process"/>
    <property type="evidence" value="ECO:0007669"/>
    <property type="project" value="UniProtKB-UniRule"/>
</dbReference>
<dbReference type="SUPFAM" id="SSF52016">
    <property type="entry name" value="LeuD/IlvD-like"/>
    <property type="match status" value="1"/>
</dbReference>
<dbReference type="CDD" id="cd01577">
    <property type="entry name" value="IPMI_Swivel"/>
    <property type="match status" value="1"/>
</dbReference>
<dbReference type="InterPro" id="IPR015928">
    <property type="entry name" value="Aconitase/3IPM_dehydase_swvl"/>
</dbReference>
<protein>
    <recommendedName>
        <fullName evidence="3">3-isopropylmalate dehydratase small subunit</fullName>
        <ecNumber evidence="3">4.2.1.33</ecNumber>
    </recommendedName>
    <alternativeName>
        <fullName evidence="3">Alpha-IPM isomerase</fullName>
        <shortName evidence="3">IPMI</shortName>
    </alternativeName>
    <alternativeName>
        <fullName evidence="3">Isopropylmalate isomerase</fullName>
    </alternativeName>
</protein>